<keyword evidence="1" id="KW-0472">Membrane</keyword>
<dbReference type="Proteomes" id="UP000000547">
    <property type="component" value="Chromosome"/>
</dbReference>
<keyword evidence="1" id="KW-1133">Transmembrane helix</keyword>
<dbReference type="STRING" id="167879.CPS_0203"/>
<reference evidence="2" key="1">
    <citation type="journal article" date="2005" name="Proc. Natl. Acad. Sci. U.S.A.">
        <title>The psychrophilic lifestyle as revealed by the genome sequence of Colwellia psychrerythraea 34H through genomic and proteomic analyses.</title>
        <authorList>
            <person name="Methe B.A."/>
            <person name="Nelson K.E."/>
            <person name="Deming J.W."/>
            <person name="Momen B."/>
            <person name="Melamud E."/>
            <person name="Zhang X."/>
            <person name="Moult J."/>
            <person name="Madupu R."/>
            <person name="Nelson W.C."/>
            <person name="Dodson R.J."/>
            <person name="Brinkac L.M."/>
            <person name="Daugherty S.C."/>
            <person name="Durkin A.S."/>
            <person name="DeBoy R.T."/>
            <person name="Kolonay J.F."/>
            <person name="Sullivan S.A."/>
            <person name="Zhou L."/>
            <person name="Davidsen T.M."/>
            <person name="Wu M."/>
            <person name="Huston A.L."/>
            <person name="Lewis M."/>
            <person name="Weaver B."/>
            <person name="Weidman J.F."/>
            <person name="Khouri H."/>
            <person name="Utterback T.R."/>
            <person name="Feldblyum T.V."/>
            <person name="Fraser C.M."/>
        </authorList>
    </citation>
    <scope>NUCLEOTIDE SEQUENCE [LARGE SCALE GENOMIC DNA]</scope>
    <source>
        <strain evidence="2">34H</strain>
    </source>
</reference>
<accession>Q48AE2</accession>
<feature type="transmembrane region" description="Helical" evidence="1">
    <location>
        <begin position="6"/>
        <end position="27"/>
    </location>
</feature>
<sequence length="164" mass="18613">MDAMTWGFVGTVVGATASIATTAITNWNTFKISQNTKIQDREERARVFQRETLLELQLELRNYIRASSLAYRADTKSFKDTDYWGVALPEGLSDQLLELNGKTSILIQRISNDDLRKNLSDLKSSVTNCQMAKNEYDAGAYYIEFIDLYGKSSEKLGEVLRNSY</sequence>
<evidence type="ECO:0000256" key="1">
    <source>
        <dbReference type="SAM" id="Phobius"/>
    </source>
</evidence>
<dbReference type="AlphaFoldDB" id="Q48AE2"/>
<gene>
    <name evidence="2" type="ordered locus">CPS_0203</name>
</gene>
<protein>
    <submittedName>
        <fullName evidence="2">Uncharacterized protein</fullName>
    </submittedName>
</protein>
<name>Q48AE2_COLP3</name>
<dbReference type="KEGG" id="cps:CPS_0203"/>
<evidence type="ECO:0000313" key="2">
    <source>
        <dbReference type="EMBL" id="AAZ25474.1"/>
    </source>
</evidence>
<proteinExistence type="predicted"/>
<evidence type="ECO:0000313" key="3">
    <source>
        <dbReference type="Proteomes" id="UP000000547"/>
    </source>
</evidence>
<dbReference type="EMBL" id="CP000083">
    <property type="protein sequence ID" value="AAZ25474.1"/>
    <property type="molecule type" value="Genomic_DNA"/>
</dbReference>
<dbReference type="HOGENOM" id="CLU_1642562_0_0_6"/>
<dbReference type="RefSeq" id="WP_011041078.1">
    <property type="nucleotide sequence ID" value="NC_003910.7"/>
</dbReference>
<keyword evidence="1" id="KW-0812">Transmembrane</keyword>
<organism evidence="2 3">
    <name type="scientific">Colwellia psychrerythraea (strain 34H / ATCC BAA-681)</name>
    <name type="common">Vibrio psychroerythus</name>
    <dbReference type="NCBI Taxonomy" id="167879"/>
    <lineage>
        <taxon>Bacteria</taxon>
        <taxon>Pseudomonadati</taxon>
        <taxon>Pseudomonadota</taxon>
        <taxon>Gammaproteobacteria</taxon>
        <taxon>Alteromonadales</taxon>
        <taxon>Colwelliaceae</taxon>
        <taxon>Colwellia</taxon>
    </lineage>
</organism>